<dbReference type="InterPro" id="IPR001304">
    <property type="entry name" value="C-type_lectin-like"/>
</dbReference>
<dbReference type="EMBL" id="CADEBC010000123">
    <property type="protein sequence ID" value="CAB3222958.1"/>
    <property type="molecule type" value="Genomic_DNA"/>
</dbReference>
<feature type="signal peptide" evidence="2">
    <location>
        <begin position="1"/>
        <end position="22"/>
    </location>
</feature>
<dbReference type="Gene3D" id="3.10.100.10">
    <property type="entry name" value="Mannose-Binding Protein A, subunit A"/>
    <property type="match status" value="2"/>
</dbReference>
<evidence type="ECO:0000256" key="2">
    <source>
        <dbReference type="SAM" id="SignalP"/>
    </source>
</evidence>
<evidence type="ECO:0000259" key="3">
    <source>
        <dbReference type="PROSITE" id="PS50041"/>
    </source>
</evidence>
<dbReference type="PANTHER" id="PTHR22801:SF63">
    <property type="entry name" value="C-TYPE LECTIN DOMAIN-CONTAINING PROTEIN"/>
    <property type="match status" value="1"/>
</dbReference>
<dbReference type="SMART" id="SM00034">
    <property type="entry name" value="CLECT"/>
    <property type="match status" value="2"/>
</dbReference>
<keyword evidence="1" id="KW-1015">Disulfide bond</keyword>
<gene>
    <name evidence="4" type="ORF">APLA_LOCUS1384</name>
</gene>
<evidence type="ECO:0000313" key="5">
    <source>
        <dbReference type="Proteomes" id="UP000494106"/>
    </source>
</evidence>
<dbReference type="PANTHER" id="PTHR22801">
    <property type="entry name" value="LITHOSTATHINE"/>
    <property type="match status" value="1"/>
</dbReference>
<evidence type="ECO:0000256" key="1">
    <source>
        <dbReference type="ARBA" id="ARBA00023157"/>
    </source>
</evidence>
<name>A0A8S0YTN2_ARCPL</name>
<sequence length="347" mass="39530">MCKIKTVLKYLLLALELGFLEGSRFRCDYMSTNVGWFKYHEVPLNFHDAYLQCKYEGAMLASPSTAEIKSVMMELMCYASAFSFSISILTGIHSTFAKGQFHSIDGIPLAQIYHEWAPFEPDNKNNAESCIASNYKGKLSDVSCDEPRPFICHKKHINIDPNDCGTTDPDYRYDKRTNKCYKLHNKPKRFAPAFFTCSAEGGHLAIINSEEELKVIHELHALYPPNKIAGHYDKNSAFLGFYYEEDVADWTTIHGETLEEAGFAKFQEGQPSNSTTGEYCGAVYRDSFFNDVSCHKRFAFICEKSPHYPEICDSENLERQANYTRICKHNFEDKGKSSPGKTNNPVY</sequence>
<dbReference type="InterPro" id="IPR050801">
    <property type="entry name" value="Ca-Dep_Lectins_ImmuneDev"/>
</dbReference>
<dbReference type="InterPro" id="IPR016186">
    <property type="entry name" value="C-type_lectin-like/link_sf"/>
</dbReference>
<dbReference type="Proteomes" id="UP000494106">
    <property type="component" value="Unassembled WGS sequence"/>
</dbReference>
<organism evidence="4 5">
    <name type="scientific">Arctia plantaginis</name>
    <name type="common">Wood tiger moth</name>
    <name type="synonym">Phalaena plantaginis</name>
    <dbReference type="NCBI Taxonomy" id="874455"/>
    <lineage>
        <taxon>Eukaryota</taxon>
        <taxon>Metazoa</taxon>
        <taxon>Ecdysozoa</taxon>
        <taxon>Arthropoda</taxon>
        <taxon>Hexapoda</taxon>
        <taxon>Insecta</taxon>
        <taxon>Pterygota</taxon>
        <taxon>Neoptera</taxon>
        <taxon>Endopterygota</taxon>
        <taxon>Lepidoptera</taxon>
        <taxon>Glossata</taxon>
        <taxon>Ditrysia</taxon>
        <taxon>Noctuoidea</taxon>
        <taxon>Erebidae</taxon>
        <taxon>Arctiinae</taxon>
        <taxon>Arctia</taxon>
    </lineage>
</organism>
<dbReference type="OrthoDB" id="7357196at2759"/>
<evidence type="ECO:0000313" key="4">
    <source>
        <dbReference type="EMBL" id="CAB3222958.1"/>
    </source>
</evidence>
<keyword evidence="2" id="KW-0732">Signal</keyword>
<feature type="chain" id="PRO_5035867545" description="C-type lectin domain-containing protein" evidence="2">
    <location>
        <begin position="23"/>
        <end position="347"/>
    </location>
</feature>
<dbReference type="CDD" id="cd00037">
    <property type="entry name" value="CLECT"/>
    <property type="match status" value="2"/>
</dbReference>
<dbReference type="PROSITE" id="PS00615">
    <property type="entry name" value="C_TYPE_LECTIN_1"/>
    <property type="match status" value="1"/>
</dbReference>
<dbReference type="PROSITE" id="PS50041">
    <property type="entry name" value="C_TYPE_LECTIN_2"/>
    <property type="match status" value="2"/>
</dbReference>
<dbReference type="AlphaFoldDB" id="A0A8S0YTN2"/>
<feature type="domain" description="C-type lectin" evidence="3">
    <location>
        <begin position="37"/>
        <end position="153"/>
    </location>
</feature>
<keyword evidence="5" id="KW-1185">Reference proteome</keyword>
<accession>A0A8S0YTN2</accession>
<feature type="domain" description="C-type lectin" evidence="3">
    <location>
        <begin position="176"/>
        <end position="303"/>
    </location>
</feature>
<proteinExistence type="predicted"/>
<dbReference type="SUPFAM" id="SSF56436">
    <property type="entry name" value="C-type lectin-like"/>
    <property type="match status" value="2"/>
</dbReference>
<reference evidence="4 5" key="1">
    <citation type="submission" date="2020-04" db="EMBL/GenBank/DDBJ databases">
        <authorList>
            <person name="Wallbank WR R."/>
            <person name="Pardo Diaz C."/>
            <person name="Kozak K."/>
            <person name="Martin S."/>
            <person name="Jiggins C."/>
            <person name="Moest M."/>
            <person name="Warren A I."/>
            <person name="Byers J.R.P. K."/>
            <person name="Montejo-Kovacevich G."/>
            <person name="Yen C E."/>
        </authorList>
    </citation>
    <scope>NUCLEOTIDE SEQUENCE [LARGE SCALE GENOMIC DNA]</scope>
</reference>
<dbReference type="InterPro" id="IPR018378">
    <property type="entry name" value="C-type_lectin_CS"/>
</dbReference>
<dbReference type="InterPro" id="IPR016187">
    <property type="entry name" value="CTDL_fold"/>
</dbReference>
<dbReference type="Pfam" id="PF00059">
    <property type="entry name" value="Lectin_C"/>
    <property type="match status" value="2"/>
</dbReference>
<comment type="caution">
    <text evidence="4">The sequence shown here is derived from an EMBL/GenBank/DDBJ whole genome shotgun (WGS) entry which is preliminary data.</text>
</comment>
<protein>
    <recommendedName>
        <fullName evidence="3">C-type lectin domain-containing protein</fullName>
    </recommendedName>
</protein>